<protein>
    <recommendedName>
        <fullName evidence="2">Small acidic protein</fullName>
    </recommendedName>
</protein>
<dbReference type="PANTHER" id="PTHR22175">
    <property type="entry name" value="SMALL ACIDIC PROTEIN-RELATED"/>
    <property type="match status" value="1"/>
</dbReference>
<dbReference type="EMBL" id="MCGE01000023">
    <property type="protein sequence ID" value="ORZ10833.1"/>
    <property type="molecule type" value="Genomic_DNA"/>
</dbReference>
<dbReference type="InterPro" id="IPR028124">
    <property type="entry name" value="SMAP_dom"/>
</dbReference>
<feature type="compositionally biased region" description="Basic and acidic residues" evidence="3">
    <location>
        <begin position="1"/>
        <end position="17"/>
    </location>
</feature>
<feature type="compositionally biased region" description="Basic and acidic residues" evidence="3">
    <location>
        <begin position="114"/>
        <end position="124"/>
    </location>
</feature>
<evidence type="ECO:0000259" key="4">
    <source>
        <dbReference type="Pfam" id="PF15477"/>
    </source>
</evidence>
<feature type="domain" description="Small acidic protein-like" evidence="4">
    <location>
        <begin position="50"/>
        <end position="143"/>
    </location>
</feature>
<evidence type="ECO:0000256" key="3">
    <source>
        <dbReference type="SAM" id="MobiDB-lite"/>
    </source>
</evidence>
<keyword evidence="6" id="KW-1185">Reference proteome</keyword>
<comment type="similarity">
    <text evidence="1">Belongs to the SMAP family.</text>
</comment>
<dbReference type="InterPro" id="IPR026714">
    <property type="entry name" value="SMAP"/>
</dbReference>
<name>A0A1X2I7G3_9FUNG</name>
<gene>
    <name evidence="5" type="ORF">BCR42DRAFT_422116</name>
</gene>
<dbReference type="OrthoDB" id="10066125at2759"/>
<evidence type="ECO:0000313" key="5">
    <source>
        <dbReference type="EMBL" id="ORZ10833.1"/>
    </source>
</evidence>
<proteinExistence type="inferred from homology"/>
<organism evidence="5 6">
    <name type="scientific">Absidia repens</name>
    <dbReference type="NCBI Taxonomy" id="90262"/>
    <lineage>
        <taxon>Eukaryota</taxon>
        <taxon>Fungi</taxon>
        <taxon>Fungi incertae sedis</taxon>
        <taxon>Mucoromycota</taxon>
        <taxon>Mucoromycotina</taxon>
        <taxon>Mucoromycetes</taxon>
        <taxon>Mucorales</taxon>
        <taxon>Cunninghamellaceae</taxon>
        <taxon>Absidia</taxon>
    </lineage>
</organism>
<dbReference type="PANTHER" id="PTHR22175:SF0">
    <property type="entry name" value="SMALL ACIDIC PROTEIN"/>
    <property type="match status" value="1"/>
</dbReference>
<feature type="compositionally biased region" description="Polar residues" evidence="3">
    <location>
        <begin position="23"/>
        <end position="36"/>
    </location>
</feature>
<dbReference type="Proteomes" id="UP000193560">
    <property type="component" value="Unassembled WGS sequence"/>
</dbReference>
<dbReference type="AlphaFoldDB" id="A0A1X2I7G3"/>
<feature type="region of interest" description="Disordered" evidence="3">
    <location>
        <begin position="1"/>
        <end position="145"/>
    </location>
</feature>
<sequence>MEKKRKRDDHASCENDKKKQKSTVDNQNTKSTAATQNEDEQVISGGWNDWNKASFGGDQQKKNKFLRLLGAKKPTNDTTEPKDEGATSVSTPKQKKKGGLFGSLKSAIDEDEGDRIRGELEKQFQDGLQFRKQQQMGRRGGLGFN</sequence>
<accession>A0A1X2I7G3</accession>
<evidence type="ECO:0000256" key="1">
    <source>
        <dbReference type="ARBA" id="ARBA00006502"/>
    </source>
</evidence>
<evidence type="ECO:0000256" key="2">
    <source>
        <dbReference type="ARBA" id="ARBA00016161"/>
    </source>
</evidence>
<evidence type="ECO:0000313" key="6">
    <source>
        <dbReference type="Proteomes" id="UP000193560"/>
    </source>
</evidence>
<reference evidence="5 6" key="1">
    <citation type="submission" date="2016-07" db="EMBL/GenBank/DDBJ databases">
        <title>Pervasive Adenine N6-methylation of Active Genes in Fungi.</title>
        <authorList>
            <consortium name="DOE Joint Genome Institute"/>
            <person name="Mondo S.J."/>
            <person name="Dannebaum R.O."/>
            <person name="Kuo R.C."/>
            <person name="Labutti K."/>
            <person name="Haridas S."/>
            <person name="Kuo A."/>
            <person name="Salamov A."/>
            <person name="Ahrendt S.R."/>
            <person name="Lipzen A."/>
            <person name="Sullivan W."/>
            <person name="Andreopoulos W.B."/>
            <person name="Clum A."/>
            <person name="Lindquist E."/>
            <person name="Daum C."/>
            <person name="Ramamoorthy G.K."/>
            <person name="Gryganskyi A."/>
            <person name="Culley D."/>
            <person name="Magnuson J.K."/>
            <person name="James T.Y."/>
            <person name="O'Malley M.A."/>
            <person name="Stajich J.E."/>
            <person name="Spatafora J.W."/>
            <person name="Visel A."/>
            <person name="Grigoriev I.V."/>
        </authorList>
    </citation>
    <scope>NUCLEOTIDE SEQUENCE [LARGE SCALE GENOMIC DNA]</scope>
    <source>
        <strain evidence="5 6">NRRL 1336</strain>
    </source>
</reference>
<dbReference type="Pfam" id="PF15477">
    <property type="entry name" value="SMAP"/>
    <property type="match status" value="1"/>
</dbReference>
<comment type="caution">
    <text evidence="5">The sequence shown here is derived from an EMBL/GenBank/DDBJ whole genome shotgun (WGS) entry which is preliminary data.</text>
</comment>